<keyword evidence="7" id="KW-0413">Isomerase</keyword>
<dbReference type="EMBL" id="CAEZZS010000003">
    <property type="protein sequence ID" value="CAB4767832.1"/>
    <property type="molecule type" value="Genomic_DNA"/>
</dbReference>
<evidence type="ECO:0000313" key="9">
    <source>
        <dbReference type="EMBL" id="CAB4593136.1"/>
    </source>
</evidence>
<comment type="catalytic activity">
    <reaction evidence="1">
        <text>D-mannose 6-phosphate = D-fructose 6-phosphate</text>
        <dbReference type="Rhea" id="RHEA:12356"/>
        <dbReference type="ChEBI" id="CHEBI:58735"/>
        <dbReference type="ChEBI" id="CHEBI:61527"/>
        <dbReference type="EC" id="5.3.1.8"/>
    </reaction>
</comment>
<dbReference type="CDD" id="cd07011">
    <property type="entry name" value="cupin_PMI_type_I_N"/>
    <property type="match status" value="1"/>
</dbReference>
<dbReference type="InterPro" id="IPR016305">
    <property type="entry name" value="Mannose-6-P_Isomerase"/>
</dbReference>
<dbReference type="EMBL" id="CAFBLI010000099">
    <property type="protein sequence ID" value="CAB4874062.1"/>
    <property type="molecule type" value="Genomic_DNA"/>
</dbReference>
<evidence type="ECO:0000256" key="1">
    <source>
        <dbReference type="ARBA" id="ARBA00000757"/>
    </source>
</evidence>
<dbReference type="SUPFAM" id="SSF51182">
    <property type="entry name" value="RmlC-like cupins"/>
    <property type="match status" value="1"/>
</dbReference>
<evidence type="ECO:0000256" key="6">
    <source>
        <dbReference type="ARBA" id="ARBA00022833"/>
    </source>
</evidence>
<evidence type="ECO:0000256" key="3">
    <source>
        <dbReference type="ARBA" id="ARBA00010772"/>
    </source>
</evidence>
<evidence type="ECO:0000256" key="5">
    <source>
        <dbReference type="ARBA" id="ARBA00022723"/>
    </source>
</evidence>
<feature type="domain" description="Phosphomannose isomerase type I catalytic" evidence="8">
    <location>
        <begin position="45"/>
        <end position="100"/>
    </location>
</feature>
<dbReference type="AlphaFoldDB" id="A0A6J6MVW2"/>
<dbReference type="GO" id="GO:0004476">
    <property type="term" value="F:mannose-6-phosphate isomerase activity"/>
    <property type="evidence" value="ECO:0007669"/>
    <property type="project" value="UniProtKB-EC"/>
</dbReference>
<accession>A0A6J6MVW2</accession>
<protein>
    <recommendedName>
        <fullName evidence="4">mannose-6-phosphate isomerase</fullName>
        <ecNumber evidence="4">5.3.1.8</ecNumber>
    </recommendedName>
</protein>
<dbReference type="InterPro" id="IPR046457">
    <property type="entry name" value="PMI_typeI_cat"/>
</dbReference>
<sequence>MSEIKQLNGVVKNYAWGSYSVLAGNRGAENSKQPEAELWFGDFPKGSLPVLAKILAVAQSLSLQVHPNKSQVNKTPELFSDANHKPEMLVALSDFYALVGIADESEIIEAVNSMGSLKISNFLLPKIENGDSISDLLRILLGAPDDLSLIPDLISNLRKVATPNNRQKLSLEVANRYPDRLDVLATLLCNFVKLSPGQGIYVPPRTIHAYLNGTGIEVMAASDNVVRGGLTVKAIDLNLFLEIADLSAQNLESYLIAPEKLVNGKSWSAPELKLLQLPLSDNPQPHQITTESIAFVWGGQAMLSGQSGESSITIGGDLGAIIPVGQFEYRGTGSLWLASQG</sequence>
<keyword evidence="5" id="KW-0479">Metal-binding</keyword>
<dbReference type="PIRSF" id="PIRSF001480">
    <property type="entry name" value="Mannose-6-phosphate_isomerase"/>
    <property type="match status" value="1"/>
</dbReference>
<organism evidence="10">
    <name type="scientific">freshwater metagenome</name>
    <dbReference type="NCBI Taxonomy" id="449393"/>
    <lineage>
        <taxon>unclassified sequences</taxon>
        <taxon>metagenomes</taxon>
        <taxon>ecological metagenomes</taxon>
    </lineage>
</organism>
<dbReference type="Gene3D" id="1.10.441.10">
    <property type="entry name" value="Phosphomannose Isomerase, domain 2"/>
    <property type="match status" value="1"/>
</dbReference>
<dbReference type="NCBIfam" id="TIGR00218">
    <property type="entry name" value="manA"/>
    <property type="match status" value="1"/>
</dbReference>
<dbReference type="Pfam" id="PF20511">
    <property type="entry name" value="PMI_typeI_cat"/>
    <property type="match status" value="1"/>
</dbReference>
<evidence type="ECO:0000256" key="4">
    <source>
        <dbReference type="ARBA" id="ARBA00011956"/>
    </source>
</evidence>
<dbReference type="GO" id="GO:0005829">
    <property type="term" value="C:cytosol"/>
    <property type="evidence" value="ECO:0007669"/>
    <property type="project" value="TreeGrafter"/>
</dbReference>
<keyword evidence="6" id="KW-0862">Zinc</keyword>
<dbReference type="GO" id="GO:0005975">
    <property type="term" value="P:carbohydrate metabolic process"/>
    <property type="evidence" value="ECO:0007669"/>
    <property type="project" value="InterPro"/>
</dbReference>
<dbReference type="InterPro" id="IPR001250">
    <property type="entry name" value="Man6P_Isoase-1"/>
</dbReference>
<evidence type="ECO:0000313" key="12">
    <source>
        <dbReference type="EMBL" id="CAB4874062.1"/>
    </source>
</evidence>
<dbReference type="InterPro" id="IPR011051">
    <property type="entry name" value="RmlC_Cupin_sf"/>
</dbReference>
<reference evidence="10" key="1">
    <citation type="submission" date="2020-05" db="EMBL/GenBank/DDBJ databases">
        <authorList>
            <person name="Chiriac C."/>
            <person name="Salcher M."/>
            <person name="Ghai R."/>
            <person name="Kavagutti S V."/>
        </authorList>
    </citation>
    <scope>NUCLEOTIDE SEQUENCE</scope>
</reference>
<name>A0A6J6MVW2_9ZZZZ</name>
<comment type="similarity">
    <text evidence="3">Belongs to the mannose-6-phosphate isomerase type 1 family.</text>
</comment>
<dbReference type="PANTHER" id="PTHR10309:SF0">
    <property type="entry name" value="MANNOSE-6-PHOSPHATE ISOMERASE"/>
    <property type="match status" value="1"/>
</dbReference>
<dbReference type="GO" id="GO:0008270">
    <property type="term" value="F:zinc ion binding"/>
    <property type="evidence" value="ECO:0007669"/>
    <property type="project" value="InterPro"/>
</dbReference>
<proteinExistence type="inferred from homology"/>
<dbReference type="GO" id="GO:0009298">
    <property type="term" value="P:GDP-mannose biosynthetic process"/>
    <property type="evidence" value="ECO:0007669"/>
    <property type="project" value="InterPro"/>
</dbReference>
<dbReference type="EMBL" id="CAEZXH010000006">
    <property type="protein sequence ID" value="CAB4676403.1"/>
    <property type="molecule type" value="Genomic_DNA"/>
</dbReference>
<dbReference type="InterPro" id="IPR014710">
    <property type="entry name" value="RmlC-like_jellyroll"/>
</dbReference>
<dbReference type="EC" id="5.3.1.8" evidence="4"/>
<gene>
    <name evidence="9" type="ORF">UFOPK1811_00293</name>
    <name evidence="10" type="ORF">UFOPK2360_00204</name>
    <name evidence="11" type="ORF">UFOPK2922_00154</name>
    <name evidence="12" type="ORF">UFOPK3306_01099</name>
</gene>
<evidence type="ECO:0000256" key="2">
    <source>
        <dbReference type="ARBA" id="ARBA00001947"/>
    </source>
</evidence>
<dbReference type="PANTHER" id="PTHR10309">
    <property type="entry name" value="MANNOSE-6-PHOSPHATE ISOMERASE"/>
    <property type="match status" value="1"/>
</dbReference>
<dbReference type="Gene3D" id="2.60.120.10">
    <property type="entry name" value="Jelly Rolls"/>
    <property type="match status" value="3"/>
</dbReference>
<evidence type="ECO:0000313" key="11">
    <source>
        <dbReference type="EMBL" id="CAB4767832.1"/>
    </source>
</evidence>
<comment type="cofactor">
    <cofactor evidence="2">
        <name>Zn(2+)</name>
        <dbReference type="ChEBI" id="CHEBI:29105"/>
    </cofactor>
</comment>
<dbReference type="EMBL" id="CAEZUJ010000007">
    <property type="protein sequence ID" value="CAB4593136.1"/>
    <property type="molecule type" value="Genomic_DNA"/>
</dbReference>
<evidence type="ECO:0000256" key="7">
    <source>
        <dbReference type="ARBA" id="ARBA00023235"/>
    </source>
</evidence>
<evidence type="ECO:0000259" key="8">
    <source>
        <dbReference type="Pfam" id="PF20511"/>
    </source>
</evidence>
<evidence type="ECO:0000313" key="10">
    <source>
        <dbReference type="EMBL" id="CAB4676403.1"/>
    </source>
</evidence>